<gene>
    <name evidence="1" type="ORF">SPMU_20310</name>
</gene>
<dbReference type="RefSeq" id="WP_088333760.1">
    <property type="nucleotide sequence ID" value="NZ_NBBJ01000003.1"/>
</dbReference>
<dbReference type="AlphaFoldDB" id="A0A245ZIN7"/>
<dbReference type="OrthoDB" id="7577082at2"/>
<dbReference type="EMBL" id="NBBJ01000003">
    <property type="protein sequence ID" value="OWK29611.1"/>
    <property type="molecule type" value="Genomic_DNA"/>
</dbReference>
<accession>A0A245ZIN7</accession>
<evidence type="ECO:0000313" key="2">
    <source>
        <dbReference type="Proteomes" id="UP000197783"/>
    </source>
</evidence>
<organism evidence="1 2">
    <name type="scientific">Sphingomonas mucosissima</name>
    <dbReference type="NCBI Taxonomy" id="370959"/>
    <lineage>
        <taxon>Bacteria</taxon>
        <taxon>Pseudomonadati</taxon>
        <taxon>Pseudomonadota</taxon>
        <taxon>Alphaproteobacteria</taxon>
        <taxon>Sphingomonadales</taxon>
        <taxon>Sphingomonadaceae</taxon>
        <taxon>Sphingomonas</taxon>
    </lineage>
</organism>
<protein>
    <submittedName>
        <fullName evidence="1">Uncharacterized protein</fullName>
    </submittedName>
</protein>
<evidence type="ECO:0000313" key="1">
    <source>
        <dbReference type="EMBL" id="OWK29611.1"/>
    </source>
</evidence>
<name>A0A245ZIN7_9SPHN</name>
<dbReference type="Proteomes" id="UP000197783">
    <property type="component" value="Unassembled WGS sequence"/>
</dbReference>
<comment type="caution">
    <text evidence="1">The sequence shown here is derived from an EMBL/GenBank/DDBJ whole genome shotgun (WGS) entry which is preliminary data.</text>
</comment>
<proteinExistence type="predicted"/>
<keyword evidence="2" id="KW-1185">Reference proteome</keyword>
<reference evidence="1 2" key="1">
    <citation type="submission" date="2017-03" db="EMBL/GenBank/DDBJ databases">
        <title>Genome sequence of Sphingomonas mucosissima DSM 17494.</title>
        <authorList>
            <person name="Poehlein A."/>
            <person name="Wuebbeler J.H."/>
            <person name="Steinbuechel A."/>
            <person name="Daniel R."/>
        </authorList>
    </citation>
    <scope>NUCLEOTIDE SEQUENCE [LARGE SCALE GENOMIC DNA]</scope>
    <source>
        <strain evidence="1 2">DSM 17494</strain>
    </source>
</reference>
<sequence length="90" mass="9791">MANSQLEIDTSSVLDNIEAELVEFTGEVDGDDYEFAVQYDLLEALSGDRPDGDAADMFNRFIDQVTEAALSALSRNSDANPIVVSESDLE</sequence>